<organism evidence="5">
    <name type="scientific">termite gut metagenome</name>
    <dbReference type="NCBI Taxonomy" id="433724"/>
    <lineage>
        <taxon>unclassified sequences</taxon>
        <taxon>metagenomes</taxon>
        <taxon>organismal metagenomes</taxon>
    </lineage>
</organism>
<name>A0A5J4SSN2_9ZZZZ</name>
<dbReference type="SUPFAM" id="SSF51215">
    <property type="entry name" value="Regulatory protein AraC"/>
    <property type="match status" value="1"/>
</dbReference>
<keyword evidence="2" id="KW-0238">DNA-binding</keyword>
<dbReference type="PROSITE" id="PS00041">
    <property type="entry name" value="HTH_ARAC_FAMILY_1"/>
    <property type="match status" value="1"/>
</dbReference>
<dbReference type="Pfam" id="PF02311">
    <property type="entry name" value="AraC_binding"/>
    <property type="match status" value="1"/>
</dbReference>
<dbReference type="Gene3D" id="1.10.10.60">
    <property type="entry name" value="Homeodomain-like"/>
    <property type="match status" value="2"/>
</dbReference>
<proteinExistence type="predicted"/>
<dbReference type="PANTHER" id="PTHR43280">
    <property type="entry name" value="ARAC-FAMILY TRANSCRIPTIONAL REGULATOR"/>
    <property type="match status" value="1"/>
</dbReference>
<dbReference type="SUPFAM" id="SSF46689">
    <property type="entry name" value="Homeodomain-like"/>
    <property type="match status" value="2"/>
</dbReference>
<evidence type="ECO:0000256" key="3">
    <source>
        <dbReference type="ARBA" id="ARBA00023163"/>
    </source>
</evidence>
<dbReference type="AlphaFoldDB" id="A0A5J4SSN2"/>
<dbReference type="InterPro" id="IPR018062">
    <property type="entry name" value="HTH_AraC-typ_CS"/>
</dbReference>
<dbReference type="InterPro" id="IPR018060">
    <property type="entry name" value="HTH_AraC"/>
</dbReference>
<dbReference type="Pfam" id="PF12833">
    <property type="entry name" value="HTH_18"/>
    <property type="match status" value="1"/>
</dbReference>
<dbReference type="InterPro" id="IPR009057">
    <property type="entry name" value="Homeodomain-like_sf"/>
</dbReference>
<dbReference type="PANTHER" id="PTHR43280:SF30">
    <property type="entry name" value="MMSAB OPERON REGULATORY PROTEIN"/>
    <property type="match status" value="1"/>
</dbReference>
<dbReference type="GO" id="GO:0003700">
    <property type="term" value="F:DNA-binding transcription factor activity"/>
    <property type="evidence" value="ECO:0007669"/>
    <property type="project" value="InterPro"/>
</dbReference>
<gene>
    <name evidence="5" type="ORF">EZS27_003386</name>
</gene>
<evidence type="ECO:0000256" key="2">
    <source>
        <dbReference type="ARBA" id="ARBA00023125"/>
    </source>
</evidence>
<dbReference type="SMART" id="SM00342">
    <property type="entry name" value="HTH_ARAC"/>
    <property type="match status" value="1"/>
</dbReference>
<dbReference type="EMBL" id="SNRY01000052">
    <property type="protein sequence ID" value="KAA6349184.1"/>
    <property type="molecule type" value="Genomic_DNA"/>
</dbReference>
<evidence type="ECO:0000313" key="5">
    <source>
        <dbReference type="EMBL" id="KAA6349184.1"/>
    </source>
</evidence>
<dbReference type="GO" id="GO:0043565">
    <property type="term" value="F:sequence-specific DNA binding"/>
    <property type="evidence" value="ECO:0007669"/>
    <property type="project" value="InterPro"/>
</dbReference>
<keyword evidence="3" id="KW-0804">Transcription</keyword>
<comment type="caution">
    <text evidence="5">The sequence shown here is derived from an EMBL/GenBank/DDBJ whole genome shotgun (WGS) entry which is preliminary data.</text>
</comment>
<dbReference type="InterPro" id="IPR003313">
    <property type="entry name" value="AraC-bd"/>
</dbReference>
<accession>A0A5J4SSN2</accession>
<evidence type="ECO:0000256" key="1">
    <source>
        <dbReference type="ARBA" id="ARBA00023015"/>
    </source>
</evidence>
<reference evidence="5" key="1">
    <citation type="submission" date="2019-03" db="EMBL/GenBank/DDBJ databases">
        <title>Single cell metagenomics reveals metabolic interactions within the superorganism composed of flagellate Streblomastix strix and complex community of Bacteroidetes bacteria on its surface.</title>
        <authorList>
            <person name="Treitli S.C."/>
            <person name="Kolisko M."/>
            <person name="Husnik F."/>
            <person name="Keeling P."/>
            <person name="Hampl V."/>
        </authorList>
    </citation>
    <scope>NUCLEOTIDE SEQUENCE</scope>
    <source>
        <strain evidence="5">STM</strain>
    </source>
</reference>
<keyword evidence="1" id="KW-0805">Transcription regulation</keyword>
<protein>
    <submittedName>
        <fullName evidence="5">Xylose operon regulatory protein</fullName>
    </submittedName>
</protein>
<dbReference type="PROSITE" id="PS01124">
    <property type="entry name" value="HTH_ARAC_FAMILY_2"/>
    <property type="match status" value="1"/>
</dbReference>
<sequence length="307" mass="35854">MKSNYNVPGVEFKYLIVNDRDRKFGLYVNTVGFQTIQPYSPYPLKNHPSGYYFNTEKGRILQEYQFVYITKGRGFFTSESTPKRQVCKGRLMILFPGQWHTYHPLQQTGWNEYYIGFNGTIIDRIITEYFIKKDNQVLEIGLNEELVSLFVRALEVAEADKISAQQYLSGIALHIIGMVLSISKNKIFEMGDLDQKIEQAKIIMNENVFKNVDPEELAMKLNVSYSWFRKVFKDYTGYAPAKYFQELKLRKAKQLLVSTSQSVKEISFLLNYKSTEHFFSLFKKHTGLTPLEYRSFGRGEEEEDTVE</sequence>
<feature type="domain" description="HTH araC/xylS-type" evidence="4">
    <location>
        <begin position="198"/>
        <end position="296"/>
    </location>
</feature>
<evidence type="ECO:0000259" key="4">
    <source>
        <dbReference type="PROSITE" id="PS01124"/>
    </source>
</evidence>
<dbReference type="InterPro" id="IPR037923">
    <property type="entry name" value="HTH-like"/>
</dbReference>